<feature type="compositionally biased region" description="Polar residues" evidence="1">
    <location>
        <begin position="487"/>
        <end position="505"/>
    </location>
</feature>
<gene>
    <name evidence="3" type="ORF">BMF94_5797</name>
</gene>
<feature type="region of interest" description="Disordered" evidence="1">
    <location>
        <begin position="231"/>
        <end position="262"/>
    </location>
</feature>
<protein>
    <submittedName>
        <fullName evidence="3">Uncharacterized protein</fullName>
    </submittedName>
</protein>
<dbReference type="OrthoDB" id="2527735at2759"/>
<evidence type="ECO:0000256" key="1">
    <source>
        <dbReference type="SAM" id="MobiDB-lite"/>
    </source>
</evidence>
<keyword evidence="2" id="KW-0812">Transmembrane</keyword>
<keyword evidence="4" id="KW-1185">Reference proteome</keyword>
<evidence type="ECO:0000313" key="3">
    <source>
        <dbReference type="EMBL" id="POY71484.1"/>
    </source>
</evidence>
<keyword evidence="2" id="KW-0472">Membrane</keyword>
<organism evidence="3 4">
    <name type="scientific">Rhodotorula taiwanensis</name>
    <dbReference type="NCBI Taxonomy" id="741276"/>
    <lineage>
        <taxon>Eukaryota</taxon>
        <taxon>Fungi</taxon>
        <taxon>Dikarya</taxon>
        <taxon>Basidiomycota</taxon>
        <taxon>Pucciniomycotina</taxon>
        <taxon>Microbotryomycetes</taxon>
        <taxon>Sporidiobolales</taxon>
        <taxon>Sporidiobolaceae</taxon>
        <taxon>Rhodotorula</taxon>
    </lineage>
</organism>
<evidence type="ECO:0000313" key="4">
    <source>
        <dbReference type="Proteomes" id="UP000237144"/>
    </source>
</evidence>
<dbReference type="EMBL" id="PJQD01000085">
    <property type="protein sequence ID" value="POY71484.1"/>
    <property type="molecule type" value="Genomic_DNA"/>
</dbReference>
<dbReference type="Proteomes" id="UP000237144">
    <property type="component" value="Unassembled WGS sequence"/>
</dbReference>
<dbReference type="AlphaFoldDB" id="A0A2S5B3W9"/>
<keyword evidence="2" id="KW-1133">Transmembrane helix</keyword>
<comment type="caution">
    <text evidence="3">The sequence shown here is derived from an EMBL/GenBank/DDBJ whole genome shotgun (WGS) entry which is preliminary data.</text>
</comment>
<reference evidence="3 4" key="1">
    <citation type="journal article" date="2018" name="Front. Microbiol.">
        <title>Prospects for Fungal Bioremediation of Acidic Radioactive Waste Sites: Characterization and Genome Sequence of Rhodotorula taiwanensis MD1149.</title>
        <authorList>
            <person name="Tkavc R."/>
            <person name="Matrosova V.Y."/>
            <person name="Grichenko O.E."/>
            <person name="Gostincar C."/>
            <person name="Volpe R.P."/>
            <person name="Klimenkova P."/>
            <person name="Gaidamakova E.K."/>
            <person name="Zhou C.E."/>
            <person name="Stewart B.J."/>
            <person name="Lyman M.G."/>
            <person name="Malfatti S.A."/>
            <person name="Rubinfeld B."/>
            <person name="Courtot M."/>
            <person name="Singh J."/>
            <person name="Dalgard C.L."/>
            <person name="Hamilton T."/>
            <person name="Frey K.G."/>
            <person name="Gunde-Cimerman N."/>
            <person name="Dugan L."/>
            <person name="Daly M.J."/>
        </authorList>
    </citation>
    <scope>NUCLEOTIDE SEQUENCE [LARGE SCALE GENOMIC DNA]</scope>
    <source>
        <strain evidence="3 4">MD1149</strain>
    </source>
</reference>
<feature type="region of interest" description="Disordered" evidence="1">
    <location>
        <begin position="487"/>
        <end position="507"/>
    </location>
</feature>
<sequence>MLDDQPQLKMTGDFENFMAQLFDLTHAIDAVENDVDEIVALRNKIVSLDPKVDVGSASLRADLDALSALTTQTGRGIVAIEDWLWSLYTWSKKVKDLVKSGQTGETLEEVAEIKYHIASAKMDFADAMERIREGAQQEAFRRERTRIWMARHIRHREPNIADRDVRGLLKAAELGAADGIAECHVASYAGLFALQNPFTELAELTNGMAFLGDDLDDEIVKTATGKTPAKKIISLDRHASGPDSKPNRSTSNINNSSSKAPPTSWIGSRYGFMSTMRPDAPAVQGSHEYPDEYDRKFSYIQAEQFATEKDLEYGFARQAQLDRLNKRKKMVIVLLLFVIFALILFIVLATMKIPTDKYPALQAKPSAASSPSSSEAVAASLANVQATSDGKLPILSISDISAGHPPSTRPSAETSLPAVQSTVESALSAIASAAAPPGTISQASRVTTAFAMSFSGMATTSRPDSAGAAQSTSGLAGWQGIIATTLGQPDQHTHSPSSASENALPTPTFLWAPIGK</sequence>
<proteinExistence type="predicted"/>
<name>A0A2S5B3W9_9BASI</name>
<dbReference type="STRING" id="741276.A0A2S5B3W9"/>
<evidence type="ECO:0000256" key="2">
    <source>
        <dbReference type="SAM" id="Phobius"/>
    </source>
</evidence>
<feature type="compositionally biased region" description="Low complexity" evidence="1">
    <location>
        <begin position="247"/>
        <end position="258"/>
    </location>
</feature>
<accession>A0A2S5B3W9</accession>
<feature type="transmembrane region" description="Helical" evidence="2">
    <location>
        <begin position="330"/>
        <end position="351"/>
    </location>
</feature>
<dbReference type="Gene3D" id="1.20.58.70">
    <property type="match status" value="1"/>
</dbReference>